<evidence type="ECO:0000313" key="6">
    <source>
        <dbReference type="EMBL" id="PNL61110.1"/>
    </source>
</evidence>
<dbReference type="GO" id="GO:0005829">
    <property type="term" value="C:cytosol"/>
    <property type="evidence" value="ECO:0007669"/>
    <property type="project" value="TreeGrafter"/>
</dbReference>
<organism evidence="6 7">
    <name type="scientific">Legionella anisa</name>
    <dbReference type="NCBI Taxonomy" id="28082"/>
    <lineage>
        <taxon>Bacteria</taxon>
        <taxon>Pseudomonadati</taxon>
        <taxon>Pseudomonadota</taxon>
        <taxon>Gammaproteobacteria</taxon>
        <taxon>Legionellales</taxon>
        <taxon>Legionellaceae</taxon>
        <taxon>Legionella</taxon>
    </lineage>
</organism>
<evidence type="ECO:0000256" key="2">
    <source>
        <dbReference type="ARBA" id="ARBA00022845"/>
    </source>
</evidence>
<keyword evidence="4 5" id="KW-0010">Activator</keyword>
<proteinExistence type="inferred from homology"/>
<protein>
    <recommendedName>
        <fullName evidence="5">Translational regulator CsrA</fullName>
    </recommendedName>
    <alternativeName>
        <fullName evidence="5">Carbon storage regulator</fullName>
    </alternativeName>
</protein>
<sequence>MLVLTRKIGQQILIGNGVIQMKVLNADNGIIRIGIHAPSSIDIDREEIYLKKNHHTKSNTKYRKISMMNRAKKILTE</sequence>
<dbReference type="Pfam" id="PF02599">
    <property type="entry name" value="CsrA"/>
    <property type="match status" value="1"/>
</dbReference>
<comment type="subunit">
    <text evidence="5">Homodimer; the beta-strands of each monomer intercalate to form a hydrophobic core, while the alpha-helices form wings that extend away from the core.</text>
</comment>
<dbReference type="PANTHER" id="PTHR34984:SF1">
    <property type="entry name" value="CARBON STORAGE REGULATOR"/>
    <property type="match status" value="1"/>
</dbReference>
<dbReference type="GO" id="GO:0048027">
    <property type="term" value="F:mRNA 5'-UTR binding"/>
    <property type="evidence" value="ECO:0007669"/>
    <property type="project" value="UniProtKB-UniRule"/>
</dbReference>
<evidence type="ECO:0000256" key="3">
    <source>
        <dbReference type="ARBA" id="ARBA00022884"/>
    </source>
</evidence>
<dbReference type="AlphaFoldDB" id="A0AAX0WSN1"/>
<evidence type="ECO:0000256" key="5">
    <source>
        <dbReference type="HAMAP-Rule" id="MF_00167"/>
    </source>
</evidence>
<keyword evidence="7" id="KW-1185">Reference proteome</keyword>
<keyword evidence="3 5" id="KW-0694">RNA-binding</keyword>
<comment type="subcellular location">
    <subcellularLocation>
        <location evidence="5">Cytoplasm</location>
    </subcellularLocation>
</comment>
<dbReference type="GO" id="GO:0006109">
    <property type="term" value="P:regulation of carbohydrate metabolic process"/>
    <property type="evidence" value="ECO:0007669"/>
    <property type="project" value="UniProtKB-UniRule"/>
</dbReference>
<dbReference type="Proteomes" id="UP000192511">
    <property type="component" value="Unassembled WGS sequence"/>
</dbReference>
<dbReference type="SUPFAM" id="SSF117130">
    <property type="entry name" value="CsrA-like"/>
    <property type="match status" value="1"/>
</dbReference>
<accession>A0AAX0WSN1</accession>
<name>A0AAX0WSN1_9GAMM</name>
<dbReference type="InterPro" id="IPR036107">
    <property type="entry name" value="CsrA_sf"/>
</dbReference>
<keyword evidence="5" id="KW-0678">Repressor</keyword>
<dbReference type="GO" id="GO:0045947">
    <property type="term" value="P:negative regulation of translational initiation"/>
    <property type="evidence" value="ECO:0007669"/>
    <property type="project" value="UniProtKB-UniRule"/>
</dbReference>
<gene>
    <name evidence="5" type="primary">csrA</name>
    <name evidence="6" type="ORF">A6J39_007720</name>
</gene>
<dbReference type="PANTHER" id="PTHR34984">
    <property type="entry name" value="CARBON STORAGE REGULATOR"/>
    <property type="match status" value="1"/>
</dbReference>
<comment type="similarity">
    <text evidence="5">Belongs to the CsrA/RsmA family.</text>
</comment>
<dbReference type="Gene3D" id="2.60.40.4380">
    <property type="entry name" value="Translational regulator CsrA"/>
    <property type="match status" value="1"/>
</dbReference>
<keyword evidence="2 5" id="KW-0810">Translation regulation</keyword>
<evidence type="ECO:0000256" key="4">
    <source>
        <dbReference type="ARBA" id="ARBA00023159"/>
    </source>
</evidence>
<dbReference type="GO" id="GO:0045948">
    <property type="term" value="P:positive regulation of translational initiation"/>
    <property type="evidence" value="ECO:0007669"/>
    <property type="project" value="UniProtKB-UniRule"/>
</dbReference>
<evidence type="ECO:0000313" key="7">
    <source>
        <dbReference type="Proteomes" id="UP000192511"/>
    </source>
</evidence>
<reference evidence="6" key="1">
    <citation type="submission" date="2017-12" db="EMBL/GenBank/DDBJ databases">
        <title>FDA dAtabase for Regulatory Grade micrObial Sequences (FDA-ARGOS): Supporting development and validation of Infectious Disease Dx tests.</title>
        <authorList>
            <person name="Kerrigan L."/>
            <person name="Tallon L.J."/>
            <person name="Sadzewicz L."/>
            <person name="Sengamalay N."/>
            <person name="Ott S."/>
            <person name="Godinez A."/>
            <person name="Nagaraj S."/>
            <person name="Vavikolanu K."/>
            <person name="Vyas G."/>
            <person name="Nadendla S."/>
            <person name="Aluvathingal J."/>
            <person name="Sichtig H."/>
        </authorList>
    </citation>
    <scope>NUCLEOTIDE SEQUENCE [LARGE SCALE GENOMIC DNA]</scope>
    <source>
        <strain evidence="6">FDAARGOS_200</strain>
    </source>
</reference>
<evidence type="ECO:0000256" key="1">
    <source>
        <dbReference type="ARBA" id="ARBA00022490"/>
    </source>
</evidence>
<comment type="caution">
    <text evidence="6">The sequence shown here is derived from an EMBL/GenBank/DDBJ whole genome shotgun (WGS) entry which is preliminary data.</text>
</comment>
<comment type="function">
    <text evidence="5">A key translational regulator that binds mRNA to regulate translation initiation and/or mRNA stability. Mediates global changes in gene expression, shifting from rapid growth to stress survival by linking envelope stress, the stringent response and the catabolite repression systems. Usually binds in the 5'-UTR; binding at or near the Shine-Dalgarno sequence prevents ribosome-binding, repressing translation, binding elsewhere in the 5'-UTR can activate translation and/or stabilize the mRNA. Its function is antagonized by small RNA(s).</text>
</comment>
<dbReference type="InterPro" id="IPR003751">
    <property type="entry name" value="CsrA"/>
</dbReference>
<dbReference type="HAMAP" id="MF_00167">
    <property type="entry name" value="CsrA"/>
    <property type="match status" value="1"/>
</dbReference>
<dbReference type="EMBL" id="NBTX02000004">
    <property type="protein sequence ID" value="PNL61110.1"/>
    <property type="molecule type" value="Genomic_DNA"/>
</dbReference>
<dbReference type="GO" id="GO:0006402">
    <property type="term" value="P:mRNA catabolic process"/>
    <property type="evidence" value="ECO:0007669"/>
    <property type="project" value="InterPro"/>
</dbReference>
<keyword evidence="1 5" id="KW-0963">Cytoplasm</keyword>